<dbReference type="AlphaFoldDB" id="A0A8H6XV29"/>
<proteinExistence type="predicted"/>
<comment type="caution">
    <text evidence="2">The sequence shown here is derived from an EMBL/GenBank/DDBJ whole genome shotgun (WGS) entry which is preliminary data.</text>
</comment>
<gene>
    <name evidence="2" type="ORF">MSAN_01762400</name>
</gene>
<protein>
    <submittedName>
        <fullName evidence="2">Uncharacterized protein</fullName>
    </submittedName>
</protein>
<evidence type="ECO:0000313" key="3">
    <source>
        <dbReference type="Proteomes" id="UP000623467"/>
    </source>
</evidence>
<name>A0A8H6XV29_9AGAR</name>
<feature type="region of interest" description="Disordered" evidence="1">
    <location>
        <begin position="115"/>
        <end position="142"/>
    </location>
</feature>
<dbReference type="EMBL" id="JACAZH010000017">
    <property type="protein sequence ID" value="KAF7348098.1"/>
    <property type="molecule type" value="Genomic_DNA"/>
</dbReference>
<feature type="compositionally biased region" description="Basic and acidic residues" evidence="1">
    <location>
        <begin position="124"/>
        <end position="138"/>
    </location>
</feature>
<accession>A0A8H6XV29</accession>
<keyword evidence="3" id="KW-1185">Reference proteome</keyword>
<dbReference type="Proteomes" id="UP000623467">
    <property type="component" value="Unassembled WGS sequence"/>
</dbReference>
<sequence>MALPSLHTSTTIHFALYPPRQSDAPHLRQVRDYSPFQRRVGWDAREGIIGTSSATHEIHSYYCCSPERYVQPQHGGNSIYRLVDTSMYAKGDARGGCGAAPRGPMTIAIRVRAGGADGTAKPQQMREQEERNRLERRSTTGRGAMIRSRRIPEIRVSSLYIDAGRGDHGNPDKSLLRLFSVPQPCRVLYNLQSRPATASSSSLVKGNIWCLQIQRAPAPHPKSGPRRLI</sequence>
<organism evidence="2 3">
    <name type="scientific">Mycena sanguinolenta</name>
    <dbReference type="NCBI Taxonomy" id="230812"/>
    <lineage>
        <taxon>Eukaryota</taxon>
        <taxon>Fungi</taxon>
        <taxon>Dikarya</taxon>
        <taxon>Basidiomycota</taxon>
        <taxon>Agaricomycotina</taxon>
        <taxon>Agaricomycetes</taxon>
        <taxon>Agaricomycetidae</taxon>
        <taxon>Agaricales</taxon>
        <taxon>Marasmiineae</taxon>
        <taxon>Mycenaceae</taxon>
        <taxon>Mycena</taxon>
    </lineage>
</organism>
<reference evidence="2" key="1">
    <citation type="submission" date="2020-05" db="EMBL/GenBank/DDBJ databases">
        <title>Mycena genomes resolve the evolution of fungal bioluminescence.</title>
        <authorList>
            <person name="Tsai I.J."/>
        </authorList>
    </citation>
    <scope>NUCLEOTIDE SEQUENCE</scope>
    <source>
        <strain evidence="2">160909Yilan</strain>
    </source>
</reference>
<evidence type="ECO:0000313" key="2">
    <source>
        <dbReference type="EMBL" id="KAF7348098.1"/>
    </source>
</evidence>
<evidence type="ECO:0000256" key="1">
    <source>
        <dbReference type="SAM" id="MobiDB-lite"/>
    </source>
</evidence>